<comment type="caution">
    <text evidence="3">The sequence shown here is derived from an EMBL/GenBank/DDBJ whole genome shotgun (WGS) entry which is preliminary data.</text>
</comment>
<evidence type="ECO:0000313" key="4">
    <source>
        <dbReference type="Proteomes" id="UP000231196"/>
    </source>
</evidence>
<feature type="compositionally biased region" description="Polar residues" evidence="1">
    <location>
        <begin position="1"/>
        <end position="12"/>
    </location>
</feature>
<proteinExistence type="predicted"/>
<evidence type="ECO:0000256" key="2">
    <source>
        <dbReference type="SAM" id="Phobius"/>
    </source>
</evidence>
<keyword evidence="2" id="KW-0812">Transmembrane</keyword>
<keyword evidence="2" id="KW-1133">Transmembrane helix</keyword>
<dbReference type="Proteomes" id="UP000231196">
    <property type="component" value="Unassembled WGS sequence"/>
</dbReference>
<feature type="transmembrane region" description="Helical" evidence="2">
    <location>
        <begin position="37"/>
        <end position="58"/>
    </location>
</feature>
<gene>
    <name evidence="3" type="ORF">CO104_04920</name>
</gene>
<dbReference type="EMBL" id="PFUC01000091">
    <property type="protein sequence ID" value="PJB46997.1"/>
    <property type="molecule type" value="Genomic_DNA"/>
</dbReference>
<evidence type="ECO:0000313" key="3">
    <source>
        <dbReference type="EMBL" id="PJB46997.1"/>
    </source>
</evidence>
<reference evidence="4" key="1">
    <citation type="submission" date="2017-09" db="EMBL/GenBank/DDBJ databases">
        <title>Depth-based differentiation of microbial function through sediment-hosted aquifers and enrichment of novel symbionts in the deep terrestrial subsurface.</title>
        <authorList>
            <person name="Probst A.J."/>
            <person name="Ladd B."/>
            <person name="Jarett J.K."/>
            <person name="Geller-Mcgrath D.E."/>
            <person name="Sieber C.M.K."/>
            <person name="Emerson J.B."/>
            <person name="Anantharaman K."/>
            <person name="Thomas B.C."/>
            <person name="Malmstrom R."/>
            <person name="Stieglmeier M."/>
            <person name="Klingl A."/>
            <person name="Woyke T."/>
            <person name="Ryan C.M."/>
            <person name="Banfield J.F."/>
        </authorList>
    </citation>
    <scope>NUCLEOTIDE SEQUENCE [LARGE SCALE GENOMIC DNA]</scope>
</reference>
<protein>
    <submittedName>
        <fullName evidence="3">Uncharacterized protein</fullName>
    </submittedName>
</protein>
<name>A0A2M8BT03_9BACT</name>
<sequence>MLISDFSNQDFLHSSLRGGTPTRPAGTRRGKSPSIHLLSELLAAGMIFILPIIFLLIVSAS</sequence>
<feature type="region of interest" description="Disordered" evidence="1">
    <location>
        <begin position="1"/>
        <end position="31"/>
    </location>
</feature>
<dbReference type="AlphaFoldDB" id="A0A2M8BT03"/>
<accession>A0A2M8BT03</accession>
<evidence type="ECO:0000256" key="1">
    <source>
        <dbReference type="SAM" id="MobiDB-lite"/>
    </source>
</evidence>
<keyword evidence="2" id="KW-0472">Membrane</keyword>
<organism evidence="3 4">
    <name type="scientific">Candidatus Collierbacteria bacterium CG_4_9_14_3_um_filter_43_16</name>
    <dbReference type="NCBI Taxonomy" id="1974532"/>
    <lineage>
        <taxon>Bacteria</taxon>
        <taxon>Candidatus Collieribacteriota</taxon>
    </lineage>
</organism>